<dbReference type="PANTHER" id="PTHR28567:SF3">
    <property type="entry name" value="PROTEIN FAM53A-LIKE ISOFORM X1"/>
    <property type="match status" value="1"/>
</dbReference>
<feature type="region of interest" description="Disordered" evidence="2">
    <location>
        <begin position="458"/>
        <end position="515"/>
    </location>
</feature>
<feature type="compositionally biased region" description="Polar residues" evidence="2">
    <location>
        <begin position="669"/>
        <end position="678"/>
    </location>
</feature>
<dbReference type="InterPro" id="IPR029356">
    <property type="entry name" value="FAM53"/>
</dbReference>
<feature type="region of interest" description="Disordered" evidence="2">
    <location>
        <begin position="666"/>
        <end position="708"/>
    </location>
</feature>
<protein>
    <submittedName>
        <fullName evidence="3">Uncharacterized protein</fullName>
    </submittedName>
</protein>
<feature type="compositionally biased region" description="Polar residues" evidence="2">
    <location>
        <begin position="216"/>
        <end position="225"/>
    </location>
</feature>
<feature type="region of interest" description="Disordered" evidence="2">
    <location>
        <begin position="1071"/>
        <end position="1115"/>
    </location>
</feature>
<accession>A0AA36FCA5</accession>
<evidence type="ECO:0000256" key="1">
    <source>
        <dbReference type="ARBA" id="ARBA00010984"/>
    </source>
</evidence>
<feature type="region of interest" description="Disordered" evidence="2">
    <location>
        <begin position="201"/>
        <end position="240"/>
    </location>
</feature>
<proteinExistence type="inferred from homology"/>
<feature type="compositionally biased region" description="Pro residues" evidence="2">
    <location>
        <begin position="821"/>
        <end position="830"/>
    </location>
</feature>
<feature type="region of interest" description="Disordered" evidence="2">
    <location>
        <begin position="336"/>
        <end position="379"/>
    </location>
</feature>
<reference evidence="3" key="1">
    <citation type="submission" date="2023-08" db="EMBL/GenBank/DDBJ databases">
        <authorList>
            <person name="Alioto T."/>
            <person name="Alioto T."/>
            <person name="Gomez Garrido J."/>
        </authorList>
    </citation>
    <scope>NUCLEOTIDE SEQUENCE</scope>
</reference>
<feature type="compositionally biased region" description="Low complexity" evidence="2">
    <location>
        <begin position="831"/>
        <end position="847"/>
    </location>
</feature>
<name>A0AA36FCA5_OCTVU</name>
<feature type="compositionally biased region" description="Acidic residues" evidence="2">
    <location>
        <begin position="1077"/>
        <end position="1095"/>
    </location>
</feature>
<feature type="compositionally biased region" description="Polar residues" evidence="2">
    <location>
        <begin position="848"/>
        <end position="860"/>
    </location>
</feature>
<organism evidence="3 4">
    <name type="scientific">Octopus vulgaris</name>
    <name type="common">Common octopus</name>
    <dbReference type="NCBI Taxonomy" id="6645"/>
    <lineage>
        <taxon>Eukaryota</taxon>
        <taxon>Metazoa</taxon>
        <taxon>Spiralia</taxon>
        <taxon>Lophotrochozoa</taxon>
        <taxon>Mollusca</taxon>
        <taxon>Cephalopoda</taxon>
        <taxon>Coleoidea</taxon>
        <taxon>Octopodiformes</taxon>
        <taxon>Octopoda</taxon>
        <taxon>Incirrata</taxon>
        <taxon>Octopodidae</taxon>
        <taxon>Octopus</taxon>
    </lineage>
</organism>
<dbReference type="GO" id="GO:0005634">
    <property type="term" value="C:nucleus"/>
    <property type="evidence" value="ECO:0007669"/>
    <property type="project" value="TreeGrafter"/>
</dbReference>
<evidence type="ECO:0000313" key="3">
    <source>
        <dbReference type="EMBL" id="CAI9732800.1"/>
    </source>
</evidence>
<dbReference type="EMBL" id="OX597827">
    <property type="protein sequence ID" value="CAI9732800.1"/>
    <property type="molecule type" value="Genomic_DNA"/>
</dbReference>
<feature type="compositionally biased region" description="Low complexity" evidence="2">
    <location>
        <begin position="679"/>
        <end position="694"/>
    </location>
</feature>
<feature type="compositionally biased region" description="Polar residues" evidence="2">
    <location>
        <begin position="505"/>
        <end position="515"/>
    </location>
</feature>
<dbReference type="AlphaFoldDB" id="A0AA36FCA5"/>
<dbReference type="Proteomes" id="UP001162480">
    <property type="component" value="Chromosome 14"/>
</dbReference>
<comment type="similarity">
    <text evidence="1">Belongs to the FAM53 family.</text>
</comment>
<sequence length="1115" mass="119905">MIDVSGRQLQSLYPSSRTVGRGGYQSQERLTPVTSVAASSSTAVAMIGCAQSIGRETAPSKALNFPYQHVQQSLQKDLDESRLQNPLLRQLPLQQGDVSEHGTFQSPLHCSKQQEVQICDQLSSSRCPAQLDRVTSSEVSSSAVDNACSAVSSNPASHQLYSNLKVSCPSSVSQLLPLLTAKSVSPTSSSLLIFSSSSSSSSQQQQQVHRKHSSPNHHQSGNSYGLQLQPHHRQQLPQQKLAAHKKNLSFLSQPYHFQPSPTSTSSVPVAEDSSCSGMLSSCTSNNSMSSINSSTCGSGDGNGVEVSSHGLSDSCGNTGHTVAYITDKLWNQMVLDSGSPQQRSQREHQESSMLSSADMGKSFSSPSKPSTSVTNTEPDPWKLKTCHSECTGLNATLQSMLSLKLGDNLEKKKVYQTLPPSGACTRQSSCLSAPILSHSASSSHISDGLRTRGYGSSLSSDCSVSNSTDIPLTTGDMGSDNDTIKDTSPGTPPYPPKKKHCRSLSIPSESGSQKPYISAPINSSNYFVALELSPRNSGSLLKPVAFNPVTEDSWSQYQQSFISAEGESVSEVSGISSSTSFSSLTNHPAVFSGAVHWPTTADPSSISSKTQQTFTAVLDPISCSTQLNKSVTLLHTPPESPVPRPASVSIVGYRDDDDVENRAFKPVSDMQTGHGYNNSGFSSPSSCSSPSSFPLQPRPHPTTVTSQATGSSCFLTMPLPKAYASSPFATPVAAATSSSPSSSPVKLATTSCSLPPQTPFWSFQKHRSLSLEDQCSISNSTSPSSFSPSSSILSSPSHPPHHPHHYPSHTHYPHSRQQQVLPPPHPPPTQIIPTQRLMPPQQQQQQQLGKTVSASGSTPSVPAACKTSVSNPSSPRRQRIPRCRSQPCVLHDRKAGVKRRRDYDRPTLDFHKMTQTAYGNSTCQTEASEQILQNLHQGPKVSWFQQFPEDQMTTAKPNLNPMSVSEPVSIEVLRSTCLLPDDHTDDIMSEDAEISAATEAGEAAARAAAAAEKPTADECCPNSLHNIRRNDSDDGCSRWDDASFERPFVVSSRSVGPAGWDPLVYVSDESNPSFCGCDDDDDDDDDEDQMTENEDYYGRDKPPIADLDVDQIENH</sequence>
<evidence type="ECO:0000313" key="4">
    <source>
        <dbReference type="Proteomes" id="UP001162480"/>
    </source>
</evidence>
<evidence type="ECO:0000256" key="2">
    <source>
        <dbReference type="SAM" id="MobiDB-lite"/>
    </source>
</evidence>
<dbReference type="GO" id="GO:0006606">
    <property type="term" value="P:protein import into nucleus"/>
    <property type="evidence" value="ECO:0007669"/>
    <property type="project" value="TreeGrafter"/>
</dbReference>
<keyword evidence="4" id="KW-1185">Reference proteome</keyword>
<feature type="compositionally biased region" description="Low complexity" evidence="2">
    <location>
        <begin position="776"/>
        <end position="796"/>
    </location>
</feature>
<feature type="compositionally biased region" description="Low complexity" evidence="2">
    <location>
        <begin position="458"/>
        <end position="467"/>
    </location>
</feature>
<feature type="region of interest" description="Disordered" evidence="2">
    <location>
        <begin position="774"/>
        <end position="882"/>
    </location>
</feature>
<dbReference type="PANTHER" id="PTHR28567">
    <property type="entry name" value="PROTEIN FAM53A-LIKE ISOFORM X1"/>
    <property type="match status" value="1"/>
</dbReference>
<gene>
    <name evidence="3" type="ORF">OCTVUL_1B017906</name>
</gene>
<feature type="compositionally biased region" description="Low complexity" evidence="2">
    <location>
        <begin position="361"/>
        <end position="372"/>
    </location>
</feature>
<feature type="compositionally biased region" description="Basic residues" evidence="2">
    <location>
        <begin position="799"/>
        <end position="814"/>
    </location>
</feature>